<dbReference type="PANTHER" id="PTHR39953">
    <property type="entry name" value="RE54151P"/>
    <property type="match status" value="1"/>
</dbReference>
<dbReference type="Gene3D" id="3.90.320.10">
    <property type="match status" value="1"/>
</dbReference>
<organism evidence="2 3">
    <name type="scientific">Trichoplusia ni</name>
    <name type="common">Cabbage looper</name>
    <dbReference type="NCBI Taxonomy" id="7111"/>
    <lineage>
        <taxon>Eukaryota</taxon>
        <taxon>Metazoa</taxon>
        <taxon>Ecdysozoa</taxon>
        <taxon>Arthropoda</taxon>
        <taxon>Hexapoda</taxon>
        <taxon>Insecta</taxon>
        <taxon>Pterygota</taxon>
        <taxon>Neoptera</taxon>
        <taxon>Endopterygota</taxon>
        <taxon>Lepidoptera</taxon>
        <taxon>Glossata</taxon>
        <taxon>Ditrysia</taxon>
        <taxon>Noctuoidea</taxon>
        <taxon>Noctuidae</taxon>
        <taxon>Plusiinae</taxon>
        <taxon>Trichoplusia</taxon>
    </lineage>
</organism>
<reference evidence="3" key="1">
    <citation type="submission" date="2025-08" db="UniProtKB">
        <authorList>
            <consortium name="RefSeq"/>
        </authorList>
    </citation>
    <scope>IDENTIFICATION</scope>
</reference>
<evidence type="ECO:0000259" key="1">
    <source>
        <dbReference type="Pfam" id="PF09588"/>
    </source>
</evidence>
<dbReference type="RefSeq" id="XP_026747592.1">
    <property type="nucleotide sequence ID" value="XM_026891791.1"/>
</dbReference>
<sequence>MESGFTKANSSNLPKIDAIMLGNFFAFNADFCSSEFRNVKTSMSSRASYGDDAISYVQLQRDGKVCIIKCKICPEHKVHAKLYRCTLVVDEEEEIVLSVQCEDCVASQGGCKHAIAFLMWVHRRSEEPSCTSVECYWKKSKLSRVGSSLKYMTAKDLSKGNPLLQPNSSVVQKFLEEGKRRKIQDCELLKYQPTHSVCEIEAVSMHQLVCKFKEKCVEEFLKKVEISASVIKKVEEETREQSKSRLWYELRYGRITASRGFEVSRCKTNDGTLVALILGAKIPDTTSMKRGRMLEDEVRKSVEKKLNKKINKCGLVLNSTYPMIAGSPDGIFEDGIIEIKCPNTIKTYKTYIKNGEPTEKYNTQMQLQMFLTGKKNCFFCVADPGYCKNKKVEILSVQYDPIYIENLIKVKLLEFWKINIYPLLFNSITSSV</sequence>
<dbReference type="InterPro" id="IPR019080">
    <property type="entry name" value="YqaJ_viral_recombinase"/>
</dbReference>
<dbReference type="FunCoup" id="A0A7E5X580">
    <property type="interactions" value="7"/>
</dbReference>
<feature type="domain" description="YqaJ viral recombinase" evidence="1">
    <location>
        <begin position="225"/>
        <end position="374"/>
    </location>
</feature>
<dbReference type="Pfam" id="PF09588">
    <property type="entry name" value="YqaJ"/>
    <property type="match status" value="1"/>
</dbReference>
<proteinExistence type="predicted"/>
<name>A0A7E5X580_TRINI</name>
<accession>A0A7E5X580</accession>
<keyword evidence="2" id="KW-1185">Reference proteome</keyword>
<dbReference type="InterPro" id="IPR011335">
    <property type="entry name" value="Restrct_endonuc-II-like"/>
</dbReference>
<gene>
    <name evidence="3" type="primary">LOC113508706</name>
</gene>
<dbReference type="GO" id="GO:0006281">
    <property type="term" value="P:DNA repair"/>
    <property type="evidence" value="ECO:0007669"/>
    <property type="project" value="UniProtKB-ARBA"/>
</dbReference>
<protein>
    <submittedName>
        <fullName evidence="3">Uncharacterized protein LOC113508706</fullName>
    </submittedName>
</protein>
<dbReference type="InterPro" id="IPR011604">
    <property type="entry name" value="PDDEXK-like_dom_sf"/>
</dbReference>
<dbReference type="GeneID" id="113508706"/>
<dbReference type="AlphaFoldDB" id="A0A7E5X580"/>
<evidence type="ECO:0000313" key="3">
    <source>
        <dbReference type="RefSeq" id="XP_026747592.1"/>
    </source>
</evidence>
<dbReference type="CDD" id="cd22343">
    <property type="entry name" value="PDDEXK_lambda_exonuclease-like"/>
    <property type="match status" value="1"/>
</dbReference>
<dbReference type="PANTHER" id="PTHR39953:SF1">
    <property type="entry name" value="RE54151P"/>
    <property type="match status" value="1"/>
</dbReference>
<dbReference type="SUPFAM" id="SSF52980">
    <property type="entry name" value="Restriction endonuclease-like"/>
    <property type="match status" value="1"/>
</dbReference>
<dbReference type="Proteomes" id="UP000322000">
    <property type="component" value="Chromosome 3"/>
</dbReference>
<dbReference type="OrthoDB" id="261614at2759"/>
<evidence type="ECO:0000313" key="2">
    <source>
        <dbReference type="Proteomes" id="UP000322000"/>
    </source>
</evidence>
<dbReference type="InParanoid" id="A0A7E5X580"/>
<dbReference type="KEGG" id="tnl:113508706"/>